<dbReference type="EMBL" id="CADEBD010000959">
    <property type="protein sequence ID" value="CAB3261226.1"/>
    <property type="molecule type" value="Genomic_DNA"/>
</dbReference>
<feature type="compositionally biased region" description="Polar residues" evidence="1">
    <location>
        <begin position="201"/>
        <end position="223"/>
    </location>
</feature>
<reference evidence="2 3" key="1">
    <citation type="submission" date="2020-04" db="EMBL/GenBank/DDBJ databases">
        <authorList>
            <person name="Wallbank WR R."/>
            <person name="Pardo Diaz C."/>
            <person name="Kozak K."/>
            <person name="Martin S."/>
            <person name="Jiggins C."/>
            <person name="Moest M."/>
            <person name="Warren A I."/>
            <person name="Byers J.R.P. K."/>
            <person name="Montejo-Kovacevich G."/>
            <person name="Yen C E."/>
        </authorList>
    </citation>
    <scope>NUCLEOTIDE SEQUENCE [LARGE SCALE GENOMIC DNA]</scope>
</reference>
<evidence type="ECO:0000313" key="2">
    <source>
        <dbReference type="EMBL" id="CAB3261226.1"/>
    </source>
</evidence>
<feature type="region of interest" description="Disordered" evidence="1">
    <location>
        <begin position="94"/>
        <end position="115"/>
    </location>
</feature>
<dbReference type="Proteomes" id="UP000494256">
    <property type="component" value="Unassembled WGS sequence"/>
</dbReference>
<feature type="region of interest" description="Disordered" evidence="1">
    <location>
        <begin position="310"/>
        <end position="342"/>
    </location>
</feature>
<gene>
    <name evidence="2" type="ORF">APLA_LOCUS17368</name>
</gene>
<evidence type="ECO:0000313" key="3">
    <source>
        <dbReference type="Proteomes" id="UP000494256"/>
    </source>
</evidence>
<feature type="compositionally biased region" description="Low complexity" evidence="1">
    <location>
        <begin position="134"/>
        <end position="146"/>
    </location>
</feature>
<organism evidence="2 3">
    <name type="scientific">Arctia plantaginis</name>
    <name type="common">Wood tiger moth</name>
    <name type="synonym">Phalaena plantaginis</name>
    <dbReference type="NCBI Taxonomy" id="874455"/>
    <lineage>
        <taxon>Eukaryota</taxon>
        <taxon>Metazoa</taxon>
        <taxon>Ecdysozoa</taxon>
        <taxon>Arthropoda</taxon>
        <taxon>Hexapoda</taxon>
        <taxon>Insecta</taxon>
        <taxon>Pterygota</taxon>
        <taxon>Neoptera</taxon>
        <taxon>Endopterygota</taxon>
        <taxon>Lepidoptera</taxon>
        <taxon>Glossata</taxon>
        <taxon>Ditrysia</taxon>
        <taxon>Noctuoidea</taxon>
        <taxon>Erebidae</taxon>
        <taxon>Arctiinae</taxon>
        <taxon>Arctia</taxon>
    </lineage>
</organism>
<feature type="region of interest" description="Disordered" evidence="1">
    <location>
        <begin position="130"/>
        <end position="171"/>
    </location>
</feature>
<feature type="region of interest" description="Disordered" evidence="1">
    <location>
        <begin position="512"/>
        <end position="537"/>
    </location>
</feature>
<sequence length="537" mass="60142">MFEALQGDNFLSNAEELRIKELDHTSKALEQNIEIINNFINKTERRWALMEAKLKKERLVALAALTKSKLLLAEMEIYIVENVLNNRCPESPKNVEANANRGNSHSTPSSPSFSKKESLFNTYSVATNDRHHSLTSSGSRSLSPFKSSRRESSSYTRSSSPRSKRGSLIKKIDKDLTFKSSVRSKGLKPYSRDNRKRCGYTQGSVVESQPRNSTPRPHTPSQHRNVKEKVGKDKTSTPVVSLDKASTTAINSAINKSLTASIISEFDKSFNKENVLVPKTNAKKQKINPVANIDAYKKRLSNNLHVSHTTPAAKIRSPMSPLHPGDPRKYPSSDTEEGGISKTPMRLPVLGIHWGKPAPVQSQGIEEKNKCENFLSKINQVQMAPVLATQNFYFRPISPQYLTQNNMENRLVNANQGDMHTSINSAPVQTVSEHDDEKTKVDNTYNNLSYPSQNSQVHSNKPQLGVDNRHISIPVPPMYNYSRDTGSLNQTKIPQLPDTKFNLSYTQGYEPKVELSTKTNEQSTPTSPPRISFYNSS</sequence>
<feature type="region of interest" description="Disordered" evidence="1">
    <location>
        <begin position="183"/>
        <end position="239"/>
    </location>
</feature>
<feature type="compositionally biased region" description="Basic and acidic residues" evidence="1">
    <location>
        <begin position="225"/>
        <end position="235"/>
    </location>
</feature>
<protein>
    <submittedName>
        <fullName evidence="2">Uncharacterized protein</fullName>
    </submittedName>
</protein>
<feature type="compositionally biased region" description="Polar residues" evidence="1">
    <location>
        <begin position="516"/>
        <end position="525"/>
    </location>
</feature>
<dbReference type="OrthoDB" id="7388717at2759"/>
<feature type="compositionally biased region" description="Low complexity" evidence="1">
    <location>
        <begin position="104"/>
        <end position="113"/>
    </location>
</feature>
<evidence type="ECO:0000256" key="1">
    <source>
        <dbReference type="SAM" id="MobiDB-lite"/>
    </source>
</evidence>
<proteinExistence type="predicted"/>
<name>A0A8S1BQ50_ARCPL</name>
<comment type="caution">
    <text evidence="2">The sequence shown here is derived from an EMBL/GenBank/DDBJ whole genome shotgun (WGS) entry which is preliminary data.</text>
</comment>
<dbReference type="AlphaFoldDB" id="A0A8S1BQ50"/>
<accession>A0A8S1BQ50</accession>